<dbReference type="Proteomes" id="UP000245119">
    <property type="component" value="Linkage Group LG8"/>
</dbReference>
<evidence type="ECO:0000313" key="4">
    <source>
        <dbReference type="Proteomes" id="UP000245119"/>
    </source>
</evidence>
<proteinExistence type="inferred from homology"/>
<keyword evidence="1" id="KW-0430">Lectin</keyword>
<dbReference type="OrthoDB" id="166585at2759"/>
<reference evidence="3 4" key="1">
    <citation type="submission" date="2018-04" db="EMBL/GenBank/DDBJ databases">
        <title>The genome of golden apple snail Pomacea canaliculata provides insight into stress tolerance and invasive adaptation.</title>
        <authorList>
            <person name="Liu C."/>
            <person name="Liu B."/>
            <person name="Ren Y."/>
            <person name="Zhang Y."/>
            <person name="Wang H."/>
            <person name="Li S."/>
            <person name="Jiang F."/>
            <person name="Yin L."/>
            <person name="Zhang G."/>
            <person name="Qian W."/>
            <person name="Fan W."/>
        </authorList>
    </citation>
    <scope>NUCLEOTIDE SEQUENCE [LARGE SCALE GENOMIC DNA]</scope>
    <source>
        <strain evidence="3">SZHN2017</strain>
        <tissue evidence="3">Muscle</tissue>
    </source>
</reference>
<dbReference type="SMART" id="SM00706">
    <property type="entry name" value="TECPR"/>
    <property type="match status" value="5"/>
</dbReference>
<dbReference type="InterPro" id="IPR006624">
    <property type="entry name" value="Beta-propeller_rpt_TECPR"/>
</dbReference>
<dbReference type="PANTHER" id="PTHR23250:SF3">
    <property type="entry name" value="FISH-EGG LECTIN-LIKE ISOFORM X1-RELATED"/>
    <property type="match status" value="1"/>
</dbReference>
<dbReference type="PANTHER" id="PTHR23250">
    <property type="entry name" value="DYSFERLIN-RELATED"/>
    <property type="match status" value="1"/>
</dbReference>
<gene>
    <name evidence="3" type="ORF">C0Q70_14242</name>
</gene>
<keyword evidence="4" id="KW-1185">Reference proteome</keyword>
<organism evidence="3 4">
    <name type="scientific">Pomacea canaliculata</name>
    <name type="common">Golden apple snail</name>
    <dbReference type="NCBI Taxonomy" id="400727"/>
    <lineage>
        <taxon>Eukaryota</taxon>
        <taxon>Metazoa</taxon>
        <taxon>Spiralia</taxon>
        <taxon>Lophotrochozoa</taxon>
        <taxon>Mollusca</taxon>
        <taxon>Gastropoda</taxon>
        <taxon>Caenogastropoda</taxon>
        <taxon>Architaenioglossa</taxon>
        <taxon>Ampullarioidea</taxon>
        <taxon>Ampullariidae</taxon>
        <taxon>Pomacea</taxon>
    </lineage>
</organism>
<evidence type="ECO:0000313" key="3">
    <source>
        <dbReference type="EMBL" id="PVD26565.1"/>
    </source>
</evidence>
<evidence type="ECO:0000256" key="2">
    <source>
        <dbReference type="ARBA" id="ARBA00038331"/>
    </source>
</evidence>
<dbReference type="EMBL" id="PZQS01000008">
    <property type="protein sequence ID" value="PVD26565.1"/>
    <property type="molecule type" value="Genomic_DNA"/>
</dbReference>
<name>A0A2T7NZG4_POMCA</name>
<dbReference type="InterPro" id="IPR051513">
    <property type="entry name" value="Tectonin_beta-prop"/>
</dbReference>
<sequence>MTVKHSIVSIFRIREHSNRTKQSARNADNSVSSGPDVILLRSGTYQEPNVTATSWTHVPGSLEDIDVGTDIVVGLNSLYAPFYRKNITRENPTGTSWVQLDGHFKYLTATPHGAIWGLDEDYSLSCLLLILIWFRDGISLDNPGGTGWQKVDGRFHQISAGPSGVWTVDFNEIYYREGTYGGNITMGSGWTKVDGNLRYVASGSDVVVAVNGWKQLLRRTGISETNPTGDQWVPMDGKLYMIDEYGGTMWGVMIVQQIFTSPTN</sequence>
<accession>A0A2T7NZG4</accession>
<comment type="similarity">
    <text evidence="2">Belongs to the tectonin family.</text>
</comment>
<dbReference type="AlphaFoldDB" id="A0A2T7NZG4"/>
<dbReference type="Pfam" id="PF19193">
    <property type="entry name" value="Tectonin"/>
    <property type="match status" value="1"/>
</dbReference>
<comment type="caution">
    <text evidence="3">The sequence shown here is derived from an EMBL/GenBank/DDBJ whole genome shotgun (WGS) entry which is preliminary data.</text>
</comment>
<evidence type="ECO:0000256" key="1">
    <source>
        <dbReference type="ARBA" id="ARBA00022734"/>
    </source>
</evidence>
<dbReference type="GO" id="GO:0030246">
    <property type="term" value="F:carbohydrate binding"/>
    <property type="evidence" value="ECO:0007669"/>
    <property type="project" value="UniProtKB-KW"/>
</dbReference>
<protein>
    <submittedName>
        <fullName evidence="3">Uncharacterized protein</fullName>
    </submittedName>
</protein>